<dbReference type="EMBL" id="LIIK01000032">
    <property type="protein sequence ID" value="KQM08540.1"/>
    <property type="molecule type" value="Genomic_DNA"/>
</dbReference>
<evidence type="ECO:0000259" key="2">
    <source>
        <dbReference type="PROSITE" id="PS50967"/>
    </source>
</evidence>
<dbReference type="GO" id="GO:0000166">
    <property type="term" value="F:nucleotide binding"/>
    <property type="evidence" value="ECO:0007669"/>
    <property type="project" value="InterPro"/>
</dbReference>
<dbReference type="InterPro" id="IPR010285">
    <property type="entry name" value="DNA_helicase_pif1-like_DEAD"/>
</dbReference>
<name>A0A0Q4B6V8_9BACT</name>
<dbReference type="CDD" id="cd18809">
    <property type="entry name" value="SF1_C_RecD"/>
    <property type="match status" value="1"/>
</dbReference>
<dbReference type="PANTHER" id="PTHR47642:SF5">
    <property type="entry name" value="ATP-DEPENDENT DNA HELICASE"/>
    <property type="match status" value="1"/>
</dbReference>
<dbReference type="Pfam" id="PF14493">
    <property type="entry name" value="HTH_40"/>
    <property type="match status" value="1"/>
</dbReference>
<dbReference type="GO" id="GO:0003678">
    <property type="term" value="F:DNA helicase activity"/>
    <property type="evidence" value="ECO:0007669"/>
    <property type="project" value="InterPro"/>
</dbReference>
<dbReference type="GO" id="GO:0003676">
    <property type="term" value="F:nucleic acid binding"/>
    <property type="evidence" value="ECO:0007669"/>
    <property type="project" value="InterPro"/>
</dbReference>
<evidence type="ECO:0000256" key="1">
    <source>
        <dbReference type="SAM" id="MobiDB-lite"/>
    </source>
</evidence>
<dbReference type="Pfam" id="PF00570">
    <property type="entry name" value="HRDC"/>
    <property type="match status" value="1"/>
</dbReference>
<dbReference type="Gene3D" id="1.10.150.80">
    <property type="entry name" value="HRDC domain"/>
    <property type="match status" value="1"/>
</dbReference>
<evidence type="ECO:0000313" key="3">
    <source>
        <dbReference type="EMBL" id="KQM08540.1"/>
    </source>
</evidence>
<dbReference type="InterPro" id="IPR027417">
    <property type="entry name" value="P-loop_NTPase"/>
</dbReference>
<dbReference type="SMART" id="SM00382">
    <property type="entry name" value="AAA"/>
    <property type="match status" value="1"/>
</dbReference>
<dbReference type="InterPro" id="IPR010997">
    <property type="entry name" value="HRDC-like_sf"/>
</dbReference>
<feature type="domain" description="HRDC" evidence="2">
    <location>
        <begin position="628"/>
        <end position="708"/>
    </location>
</feature>
<proteinExistence type="predicted"/>
<dbReference type="InterPro" id="IPR051055">
    <property type="entry name" value="PIF1_helicase"/>
</dbReference>
<dbReference type="GO" id="GO:0006281">
    <property type="term" value="P:DNA repair"/>
    <property type="evidence" value="ECO:0007669"/>
    <property type="project" value="InterPro"/>
</dbReference>
<gene>
    <name evidence="3" type="ORF">AL399_06635</name>
</gene>
<dbReference type="PATRIC" id="fig|1702214.3.peg.630"/>
<dbReference type="InterPro" id="IPR002121">
    <property type="entry name" value="HRDC_dom"/>
</dbReference>
<dbReference type="InterPro" id="IPR003593">
    <property type="entry name" value="AAA+_ATPase"/>
</dbReference>
<organism evidence="3 4">
    <name type="scientific">Candidatus [Bacteroides] periocalifornicus</name>
    <dbReference type="NCBI Taxonomy" id="1702214"/>
    <lineage>
        <taxon>Bacteria</taxon>
        <taxon>Pseudomonadati</taxon>
        <taxon>Bacteroidota</taxon>
    </lineage>
</organism>
<dbReference type="SUPFAM" id="SSF52540">
    <property type="entry name" value="P-loop containing nucleoside triphosphate hydrolases"/>
    <property type="match status" value="2"/>
</dbReference>
<protein>
    <recommendedName>
        <fullName evidence="2">HRDC domain-containing protein</fullName>
    </recommendedName>
</protein>
<sequence length="834" mass="93761">MADVYVNQEAQLAREFIANTDSCLFLTGRAGTGKTTFLRELVRHAPKQMAVLAPTGVAAINAGGVTIHSFFQLPFGPIVVPALEPRDPWMQVELPPSLSTRPFRRDKLQLIRRLELLVIDEISMVRADVMDAIDAVLRTVRRNQLPFGGVQLLMIGDMHQLPPVAKEGEWTLLRNYYASPYFFESQALRRADFIRIELRHVYRQRDAHFIELLDKVRINSRTPDLLSALNQRYQPGAEMLDEEGRIVLTTHNRQAQRINEARLNALPGESYTYTAKISGEFPESSFPTDQTLELKVGAQVMFIKNDPGILKRYYNGKIGIVDALDEEGISVRFAEEEETVEVELSEWENLRYEMNAESRAIAQESIGTFTQYPLRLAWAITIHKSQGLTFDRVTIEGAEAFASGQMYVALSRCRTLEGIMLSSPIGGNALVMDTAILQLARTLDQTPPNQQMLQEAERRYARRVLAQLFDFSEIAHTAQEAQHRTQALPLADPNEREATAKILEELIRLAKIYARFGVELADYPTTAHSVNELPALTERIGKACAYALAHLGEQASFVAPLCEITLQTRSAEEELSGPLIATYRAAYVKALELASCAARFDVQQYLLARGRALVEADRLRAPSIESSVDKGSESLKALAAWRHFTAEQTHTPAHTLLKQQTLVLLAATLPVTMDELLHVKGIGRAFASRYGNEIIDLCRQYKGEGYMDFEPRPLPERKSKRGKSKQPARGESQAETVNLLLQGLSLEDIAERRGLKLNTLVGHVVWGIANGSLDIGVVMPHERIVTIMKSYADAPDLTLNERYNALKGDYYYGELRWVREWMKREGKLTQEAEK</sequence>
<dbReference type="Proteomes" id="UP000054172">
    <property type="component" value="Unassembled WGS sequence"/>
</dbReference>
<reference evidence="3" key="1">
    <citation type="submission" date="2015-08" db="EMBL/GenBank/DDBJ databases">
        <title>Candidatus Bacteriodes Periocalifornicus.</title>
        <authorList>
            <person name="McLean J.S."/>
            <person name="Kelley S."/>
        </authorList>
    </citation>
    <scope>NUCLEOTIDE SEQUENCE [LARGE SCALE GENOMIC DNA]</scope>
    <source>
        <strain evidence="3">12B</strain>
    </source>
</reference>
<dbReference type="InterPro" id="IPR029491">
    <property type="entry name" value="Helicase_HTH"/>
</dbReference>
<dbReference type="STRING" id="1702214.AL399_06635"/>
<dbReference type="Gene3D" id="2.30.30.940">
    <property type="match status" value="1"/>
</dbReference>
<dbReference type="SUPFAM" id="SSF47819">
    <property type="entry name" value="HRDC-like"/>
    <property type="match status" value="1"/>
</dbReference>
<comment type="caution">
    <text evidence="3">The sequence shown here is derived from an EMBL/GenBank/DDBJ whole genome shotgun (WGS) entry which is preliminary data.</text>
</comment>
<evidence type="ECO:0000313" key="4">
    <source>
        <dbReference type="Proteomes" id="UP000054172"/>
    </source>
</evidence>
<accession>A0A0Q4B6V8</accession>
<dbReference type="FunFam" id="3.40.50.300:FF:001498">
    <property type="entry name" value="ATP-dependent DNA helicase"/>
    <property type="match status" value="1"/>
</dbReference>
<dbReference type="GO" id="GO:0000723">
    <property type="term" value="P:telomere maintenance"/>
    <property type="evidence" value="ECO:0007669"/>
    <property type="project" value="InterPro"/>
</dbReference>
<dbReference type="PANTHER" id="PTHR47642">
    <property type="entry name" value="ATP-DEPENDENT DNA HELICASE"/>
    <property type="match status" value="1"/>
</dbReference>
<feature type="region of interest" description="Disordered" evidence="1">
    <location>
        <begin position="709"/>
        <end position="733"/>
    </location>
</feature>
<dbReference type="InterPro" id="IPR044876">
    <property type="entry name" value="HRDC_dom_sf"/>
</dbReference>
<keyword evidence="4" id="KW-1185">Reference proteome</keyword>
<dbReference type="SMART" id="SM00341">
    <property type="entry name" value="HRDC"/>
    <property type="match status" value="1"/>
</dbReference>
<dbReference type="Gene3D" id="3.40.50.300">
    <property type="entry name" value="P-loop containing nucleotide triphosphate hydrolases"/>
    <property type="match status" value="1"/>
</dbReference>
<dbReference type="PROSITE" id="PS50967">
    <property type="entry name" value="HRDC"/>
    <property type="match status" value="1"/>
</dbReference>
<dbReference type="Pfam" id="PF05970">
    <property type="entry name" value="PIF1"/>
    <property type="match status" value="1"/>
</dbReference>
<dbReference type="AlphaFoldDB" id="A0A0Q4B6V8"/>